<evidence type="ECO:0000259" key="2">
    <source>
        <dbReference type="Pfam" id="PF17129"/>
    </source>
</evidence>
<accession>A0AAX2A9X3</accession>
<sequence>MNLGMLKLFKLFFLVIILQNLYAHEHNFDFDFIKKGKEDNNTLLIIGGIQGDEPGGFMAASLIATHYKIKKGSVWIVPNLNFYSIIKRGRGTFGDMNRKFAKISNNDPDYNSIQKIKKYIVSDEVKLVLNLHDGSGFYREEYIDNMHSPLRWGQTAIIDQAKLDTPYYGNLEEIAQKVCESVNKNLINTKHQYKVKNTNTRLGDKEMEKTLTYFSINNKKAAFANEASKSLSLHERTYYHLLAIEKYMDIMGIEYERYFPLEPVAVKNVIDNDIYISFYDEKIQLPLSEIRSTLRYFPVKKDGTLEFSPSSPLLTVIKKEEGYVIHYGNRRLSLLAPDYFEHENIDENININIDGKDFDVPLGSIINVNNSFKIKPIKDLRVNVIGFVHEENNEAGVLVNKNSLLKRFSIDKSGKIFRVEFYKEDKFAGMVLVNFDKDSTRVSYNKTNYKSFTNSL</sequence>
<reference evidence="3 4" key="1">
    <citation type="submission" date="2017-10" db="EMBL/GenBank/DDBJ databases">
        <title>Genomics of the genus Arcobacter.</title>
        <authorList>
            <person name="Perez-Cataluna A."/>
            <person name="Figueras M.J."/>
        </authorList>
    </citation>
    <scope>NUCLEOTIDE SEQUENCE [LARGE SCALE GENOMIC DNA]</scope>
    <source>
        <strain evidence="3 4">CECT 7835</strain>
    </source>
</reference>
<dbReference type="Pfam" id="PF17033">
    <property type="entry name" value="Peptidase_M99"/>
    <property type="match status" value="1"/>
</dbReference>
<proteinExistence type="predicted"/>
<feature type="domain" description="Metallo-carboxypeptidase C-terminal" evidence="2">
    <location>
        <begin position="347"/>
        <end position="435"/>
    </location>
</feature>
<comment type="caution">
    <text evidence="3">The sequence shown here is derived from an EMBL/GenBank/DDBJ whole genome shotgun (WGS) entry which is preliminary data.</text>
</comment>
<dbReference type="Proteomes" id="UP000289193">
    <property type="component" value="Unassembled WGS sequence"/>
</dbReference>
<evidence type="ECO:0000259" key="1">
    <source>
        <dbReference type="Pfam" id="PF17033"/>
    </source>
</evidence>
<evidence type="ECO:0000313" key="4">
    <source>
        <dbReference type="Proteomes" id="UP000289193"/>
    </source>
</evidence>
<dbReference type="CDD" id="cd06243">
    <property type="entry name" value="M14_CP_Csd4-like"/>
    <property type="match status" value="1"/>
</dbReference>
<dbReference type="SUPFAM" id="SSF53187">
    <property type="entry name" value="Zn-dependent exopeptidases"/>
    <property type="match status" value="1"/>
</dbReference>
<gene>
    <name evidence="3" type="ORF">CRV05_05715</name>
</gene>
<dbReference type="InterPro" id="IPR033397">
    <property type="entry name" value="Metallo_peptidase_C"/>
</dbReference>
<dbReference type="InterPro" id="IPR031489">
    <property type="entry name" value="Peptidase_M99"/>
</dbReference>
<dbReference type="Pfam" id="PF17129">
    <property type="entry name" value="Peptidase_M99_C"/>
    <property type="match status" value="1"/>
</dbReference>
<dbReference type="AlphaFoldDB" id="A0AAX2A9X3"/>
<feature type="domain" description="D,L-carboxypeptidase peptidase" evidence="1">
    <location>
        <begin position="35"/>
        <end position="270"/>
    </location>
</feature>
<organism evidence="3 4">
    <name type="scientific">Halarcobacter bivalviorum</name>
    <dbReference type="NCBI Taxonomy" id="663364"/>
    <lineage>
        <taxon>Bacteria</taxon>
        <taxon>Pseudomonadati</taxon>
        <taxon>Campylobacterota</taxon>
        <taxon>Epsilonproteobacteria</taxon>
        <taxon>Campylobacterales</taxon>
        <taxon>Arcobacteraceae</taxon>
        <taxon>Halarcobacter</taxon>
    </lineage>
</organism>
<dbReference type="Gene3D" id="3.40.630.10">
    <property type="entry name" value="Zn peptidases"/>
    <property type="match status" value="1"/>
</dbReference>
<name>A0AAX2A9X3_9BACT</name>
<dbReference type="EMBL" id="PDKM01000003">
    <property type="protein sequence ID" value="RXK09878.1"/>
    <property type="molecule type" value="Genomic_DNA"/>
</dbReference>
<evidence type="ECO:0000313" key="3">
    <source>
        <dbReference type="EMBL" id="RXK09878.1"/>
    </source>
</evidence>
<keyword evidence="4" id="KW-1185">Reference proteome</keyword>
<protein>
    <submittedName>
        <fullName evidence="3">Deacylase</fullName>
    </submittedName>
</protein>